<dbReference type="Proteomes" id="UP000789739">
    <property type="component" value="Unassembled WGS sequence"/>
</dbReference>
<name>A0A9N9AZ27_9GLOM</name>
<proteinExistence type="predicted"/>
<keyword evidence="1" id="KW-0175">Coiled coil</keyword>
<sequence>MNKEEAIRCKDYVRQRTGYDGQIVTTPGSNAASTHESDTIHVTKYMLTPSTPTSLAISSPTSPTPIPIPVYAQPVQGSFVDKASEEIISILRNHLAKQDRVANGYKLARDESREKLKSMKREMDLLMNQVKSLEKECELSRRESEVLKAENVLLQKQLVDVKKGIKTE</sequence>
<protein>
    <submittedName>
        <fullName evidence="2">7659_t:CDS:1</fullName>
    </submittedName>
</protein>
<dbReference type="EMBL" id="CAJVPI010000516">
    <property type="protein sequence ID" value="CAG8544930.1"/>
    <property type="molecule type" value="Genomic_DNA"/>
</dbReference>
<accession>A0A9N9AZ27</accession>
<feature type="coiled-coil region" evidence="1">
    <location>
        <begin position="102"/>
        <end position="150"/>
    </location>
</feature>
<evidence type="ECO:0000313" key="2">
    <source>
        <dbReference type="EMBL" id="CAG8544930.1"/>
    </source>
</evidence>
<evidence type="ECO:0000256" key="1">
    <source>
        <dbReference type="SAM" id="Coils"/>
    </source>
</evidence>
<reference evidence="2" key="1">
    <citation type="submission" date="2021-06" db="EMBL/GenBank/DDBJ databases">
        <authorList>
            <person name="Kallberg Y."/>
            <person name="Tangrot J."/>
            <person name="Rosling A."/>
        </authorList>
    </citation>
    <scope>NUCLEOTIDE SEQUENCE</scope>
    <source>
        <strain evidence="2">BR232B</strain>
    </source>
</reference>
<comment type="caution">
    <text evidence="2">The sequence shown here is derived from an EMBL/GenBank/DDBJ whole genome shotgun (WGS) entry which is preliminary data.</text>
</comment>
<organism evidence="2 3">
    <name type="scientific">Paraglomus brasilianum</name>
    <dbReference type="NCBI Taxonomy" id="144538"/>
    <lineage>
        <taxon>Eukaryota</taxon>
        <taxon>Fungi</taxon>
        <taxon>Fungi incertae sedis</taxon>
        <taxon>Mucoromycota</taxon>
        <taxon>Glomeromycotina</taxon>
        <taxon>Glomeromycetes</taxon>
        <taxon>Paraglomerales</taxon>
        <taxon>Paraglomeraceae</taxon>
        <taxon>Paraglomus</taxon>
    </lineage>
</organism>
<evidence type="ECO:0000313" key="3">
    <source>
        <dbReference type="Proteomes" id="UP000789739"/>
    </source>
</evidence>
<gene>
    <name evidence="2" type="ORF">PBRASI_LOCUS4781</name>
</gene>
<keyword evidence="3" id="KW-1185">Reference proteome</keyword>
<dbReference type="AlphaFoldDB" id="A0A9N9AZ27"/>